<dbReference type="InterPro" id="IPR035979">
    <property type="entry name" value="RBD_domain_sf"/>
</dbReference>
<feature type="region of interest" description="Disordered" evidence="4">
    <location>
        <begin position="140"/>
        <end position="238"/>
    </location>
</feature>
<reference evidence="6 7" key="1">
    <citation type="journal article" date="2024" name="bioRxiv">
        <title>Comparative genomics of Cryptococcus and Kwoniella reveals pathogenesis evolution and contrasting karyotype dynamics via intercentromeric recombination or chromosome fusion.</title>
        <authorList>
            <person name="Coelho M.A."/>
            <person name="David-Palma M."/>
            <person name="Shea T."/>
            <person name="Bowers K."/>
            <person name="McGinley-Smith S."/>
            <person name="Mohammad A.W."/>
            <person name="Gnirke A."/>
            <person name="Yurkov A.M."/>
            <person name="Nowrousian M."/>
            <person name="Sun S."/>
            <person name="Cuomo C.A."/>
            <person name="Heitman J."/>
        </authorList>
    </citation>
    <scope>NUCLEOTIDE SEQUENCE [LARGE SCALE GENOMIC DNA]</scope>
    <source>
        <strain evidence="6 7">CBS 13917</strain>
    </source>
</reference>
<dbReference type="GO" id="GO:0000028">
    <property type="term" value="P:ribosomal small subunit assembly"/>
    <property type="evidence" value="ECO:0007669"/>
    <property type="project" value="TreeGrafter"/>
</dbReference>
<dbReference type="Gene3D" id="3.30.70.330">
    <property type="match status" value="1"/>
</dbReference>
<dbReference type="EMBL" id="JBCAWK010000006">
    <property type="protein sequence ID" value="KAK8854642.1"/>
    <property type="molecule type" value="Genomic_DNA"/>
</dbReference>
<evidence type="ECO:0000313" key="6">
    <source>
        <dbReference type="EMBL" id="KAK8854642.1"/>
    </source>
</evidence>
<dbReference type="KEGG" id="kne:92180639"/>
<feature type="compositionally biased region" description="Basic and acidic residues" evidence="4">
    <location>
        <begin position="175"/>
        <end position="184"/>
    </location>
</feature>
<evidence type="ECO:0000259" key="5">
    <source>
        <dbReference type="PROSITE" id="PS50102"/>
    </source>
</evidence>
<evidence type="ECO:0000256" key="2">
    <source>
        <dbReference type="PROSITE-ProRule" id="PRU00176"/>
    </source>
</evidence>
<dbReference type="SUPFAM" id="SSF54928">
    <property type="entry name" value="RNA-binding domain, RBD"/>
    <property type="match status" value="1"/>
</dbReference>
<dbReference type="Pfam" id="PF17799">
    <property type="entry name" value="RRM_Rrp7"/>
    <property type="match status" value="1"/>
</dbReference>
<dbReference type="GO" id="GO:0003723">
    <property type="term" value="F:RNA binding"/>
    <property type="evidence" value="ECO:0007669"/>
    <property type="project" value="UniProtKB-UniRule"/>
</dbReference>
<keyword evidence="3" id="KW-0175">Coiled coil</keyword>
<keyword evidence="7" id="KW-1185">Reference proteome</keyword>
<protein>
    <recommendedName>
        <fullName evidence="5">RRM domain-containing protein</fullName>
    </recommendedName>
</protein>
<feature type="compositionally biased region" description="Low complexity" evidence="4">
    <location>
        <begin position="7"/>
        <end position="25"/>
    </location>
</feature>
<dbReference type="Proteomes" id="UP001388673">
    <property type="component" value="Unassembled WGS sequence"/>
</dbReference>
<dbReference type="RefSeq" id="XP_066802880.1">
    <property type="nucleotide sequence ID" value="XM_066946488.1"/>
</dbReference>
<proteinExistence type="inferred from homology"/>
<dbReference type="InterPro" id="IPR012677">
    <property type="entry name" value="Nucleotide-bd_a/b_plait_sf"/>
</dbReference>
<accession>A0AAW0YMB4</accession>
<feature type="coiled-coil region" evidence="3">
    <location>
        <begin position="385"/>
        <end position="412"/>
    </location>
</feature>
<evidence type="ECO:0000256" key="4">
    <source>
        <dbReference type="SAM" id="MobiDB-lite"/>
    </source>
</evidence>
<gene>
    <name evidence="6" type="ORF">IAR55_003381</name>
</gene>
<dbReference type="Pfam" id="PF12923">
    <property type="entry name" value="RRP7"/>
    <property type="match status" value="1"/>
</dbReference>
<dbReference type="GO" id="GO:0032545">
    <property type="term" value="C:CURI complex"/>
    <property type="evidence" value="ECO:0007669"/>
    <property type="project" value="TreeGrafter"/>
</dbReference>
<feature type="region of interest" description="Disordered" evidence="4">
    <location>
        <begin position="73"/>
        <end position="95"/>
    </location>
</feature>
<organism evidence="6 7">
    <name type="scientific">Kwoniella newhampshirensis</name>
    <dbReference type="NCBI Taxonomy" id="1651941"/>
    <lineage>
        <taxon>Eukaryota</taxon>
        <taxon>Fungi</taxon>
        <taxon>Dikarya</taxon>
        <taxon>Basidiomycota</taxon>
        <taxon>Agaricomycotina</taxon>
        <taxon>Tremellomycetes</taxon>
        <taxon>Tremellales</taxon>
        <taxon>Cryptococcaceae</taxon>
        <taxon>Kwoniella</taxon>
    </lineage>
</organism>
<keyword evidence="2" id="KW-0694">RNA-binding</keyword>
<dbReference type="InterPro" id="IPR000504">
    <property type="entry name" value="RRM_dom"/>
</dbReference>
<evidence type="ECO:0000313" key="7">
    <source>
        <dbReference type="Proteomes" id="UP001388673"/>
    </source>
</evidence>
<evidence type="ECO:0000256" key="1">
    <source>
        <dbReference type="ARBA" id="ARBA00006110"/>
    </source>
</evidence>
<feature type="compositionally biased region" description="Acidic residues" evidence="4">
    <location>
        <begin position="151"/>
        <end position="167"/>
    </location>
</feature>
<evidence type="ECO:0000256" key="3">
    <source>
        <dbReference type="SAM" id="Coils"/>
    </source>
</evidence>
<name>A0AAW0YMB4_9TREE</name>
<dbReference type="AlphaFoldDB" id="A0AAW0YMB4"/>
<dbReference type="InterPro" id="IPR024326">
    <property type="entry name" value="RRP7_C"/>
</dbReference>
<dbReference type="GO" id="GO:0006364">
    <property type="term" value="P:rRNA processing"/>
    <property type="evidence" value="ECO:0007669"/>
    <property type="project" value="TreeGrafter"/>
</dbReference>
<comment type="similarity">
    <text evidence="1">Belongs to the RRP7 family.</text>
</comment>
<dbReference type="PANTHER" id="PTHR13191">
    <property type="entry name" value="RIBOSOMAL RNA PROCESSING PROTEIN 7-RELATED"/>
    <property type="match status" value="1"/>
</dbReference>
<feature type="domain" description="RRM" evidence="5">
    <location>
        <begin position="100"/>
        <end position="186"/>
    </location>
</feature>
<comment type="caution">
    <text evidence="6">The sequence shown here is derived from an EMBL/GenBank/DDBJ whole genome shotgun (WGS) entry which is preliminary data.</text>
</comment>
<dbReference type="GeneID" id="92180639"/>
<dbReference type="PROSITE" id="PS50102">
    <property type="entry name" value="RRM"/>
    <property type="match status" value="1"/>
</dbReference>
<feature type="region of interest" description="Disordered" evidence="4">
    <location>
        <begin position="1"/>
        <end position="33"/>
    </location>
</feature>
<dbReference type="Gene3D" id="6.10.250.1770">
    <property type="match status" value="1"/>
</dbReference>
<dbReference type="GO" id="GO:0034456">
    <property type="term" value="C:UTP-C complex"/>
    <property type="evidence" value="ECO:0007669"/>
    <property type="project" value="TreeGrafter"/>
</dbReference>
<feature type="compositionally biased region" description="Polar residues" evidence="4">
    <location>
        <begin position="227"/>
        <end position="238"/>
    </location>
</feature>
<dbReference type="PANTHER" id="PTHR13191:SF0">
    <property type="entry name" value="RIBOSOMAL RNA-PROCESSING PROTEIN 7 HOMOLOG A-RELATED"/>
    <property type="match status" value="1"/>
</dbReference>
<feature type="compositionally biased region" description="Basic residues" evidence="4">
    <location>
        <begin position="199"/>
        <end position="210"/>
    </location>
</feature>
<dbReference type="InterPro" id="IPR040447">
    <property type="entry name" value="RRM_Rrp7"/>
</dbReference>
<sequence>MPKAPGSKKVQTSKGTKSSKSGHGQASTSASISSQPKLYSNFLPLPLSLPSPISIPSSSSSKSLTSTTHYLYCRPHTSNSKSKSGGGEDDESSSALPYGRTLFVVNLPVDVTERDLRGVFTRWGVVEDVKINGRGGEDVLERAVRGLSPSPEDDESDDDSDEEDELEDTHGVQQDGKETEEGRAEPTFQGDKNYTLTKSQRRNLKKKKKNALPDSVPSIIALPPLNPRSTPYGQSGSSSAHVIFLDPISVTRLMSTSISSPITLPKYSVGEPTGIDYYTSLHSALRPTLEAVKSFADSSMARFDHLHSLLLSSRAKKQGAGALVDEDGFTVVVRSGRYGRAGGRGDGIGAMGVGVASRGFDKQNKDKKKGLGAGALEGFYKFQTLDKKRQNLADLRSRFEQDKAKVEELKKSRRYKPY</sequence>
<dbReference type="InterPro" id="IPR040446">
    <property type="entry name" value="RRP7"/>
</dbReference>